<dbReference type="Gene3D" id="1.25.10.10">
    <property type="entry name" value="Leucine-rich Repeat Variant"/>
    <property type="match status" value="3"/>
</dbReference>
<gene>
    <name evidence="1" type="ORF">OAUR00152_LOCUS42169</name>
</gene>
<evidence type="ECO:0000313" key="1">
    <source>
        <dbReference type="EMBL" id="CAE2289231.1"/>
    </source>
</evidence>
<protein>
    <submittedName>
        <fullName evidence="1">Uncharacterized protein</fullName>
    </submittedName>
</protein>
<dbReference type="EMBL" id="HBKQ01061793">
    <property type="protein sequence ID" value="CAE2289231.1"/>
    <property type="molecule type" value="Transcribed_RNA"/>
</dbReference>
<dbReference type="InterPro" id="IPR011989">
    <property type="entry name" value="ARM-like"/>
</dbReference>
<dbReference type="InterPro" id="IPR016024">
    <property type="entry name" value="ARM-type_fold"/>
</dbReference>
<organism evidence="1">
    <name type="scientific">Odontella aurita</name>
    <dbReference type="NCBI Taxonomy" id="265563"/>
    <lineage>
        <taxon>Eukaryota</taxon>
        <taxon>Sar</taxon>
        <taxon>Stramenopiles</taxon>
        <taxon>Ochrophyta</taxon>
        <taxon>Bacillariophyta</taxon>
        <taxon>Mediophyceae</taxon>
        <taxon>Biddulphiophycidae</taxon>
        <taxon>Eupodiscales</taxon>
        <taxon>Odontellaceae</taxon>
        <taxon>Odontella</taxon>
    </lineage>
</organism>
<name>A0A7S4NJ14_9STRA</name>
<sequence>MESPDEDIVESLVAAIEEHREFRELSCYSVECLGRALEPRGDDNPRWRDATERAAERGAAEIVLGIMEKYPGHDDALGHCSNCLAMISSDSSAALAVADRDGLAVLFGSIECGGENLTEWSISRALSLVERAISHPDILSRVDCEELVSTLVIMGNDRRGEPSVCLACVRCMGRLSKSKQLRPLLAVPDVIKSLLAFVELSTELGMDGTRSHEGMKLLANIAVHATRILLKLCSEPNATVQYVQDFGATSILLALVASPVGCDDDVLKRLVARLISQLNERTSSSLIGILQNEHASLSDIVQNLDLLHLLAMYSVTYLDDLSQGDLRTLLRMLGQNFENRVVEALSEVMVIIGGTTSGANKTVGAGGLKILADMLSSGDTNHIAMIAAIETLNVVLLHSTVLTYDMVHNLVWTKLSVLSRYTNHAAIVSSSLKCLSGIFASDRSTNESLNGDDMSVIAKAMKMHYREEKVQTFGTKVLLTAFSQQTDLSQYEGDLKTLCDVAVSNTSRTRSDDLLLPSLQLLHYLVEYDTCRSYVKRKARVNALSNALVKNFLLDDVTSVAVDLVTTLSSRELIQKLLEDLSSFAKNGCMAENTEYISSTIETIGCLTLNSRDMLIVDELDGFNLLISAFERVTKSQDHWELAIASSLVNTFAMMVWRSKPVREQLDATRILAYASKILRSTRHSLLWPCLQLSRDVYALCDSCNVLKSGMIDGISVALSARESDVDIQLCVVDLLIALAKDGYGSNILKTSAVRQMQALVRQIVKESGPISVLGKVLAFIGEIGKDSSTAEILKQCGSIDTVINVMGESYNDMDLAQLGYTALYNMVTATDVAKATDRVKRMALKSADSLSLLDVRQAVIEMGILTLSKETDDQSLADRAVDTIFKVVKTVSPLPRSPSLIHLNTTCLEMVCRLKTARYSVLLLTDLAESLLCDFETNSSMDLCRSVVSLSSNKDASFLLPNDKVVALLLALIQKSDLDLELAGMSCKSLLALCKQNASSVYMSADLGAVYHVCDFIANSIEQKSMDAVEDALRLLVLVGERNPNHLIGAQVINALSDILAFRDGFNHTVFSQVAKVILIIASEASGLRELENNWCILGDSFLFVLASKEKLQDCGELMRIIACLAKSDRLASELKRSGFMKVLAGFLRDCPVESATWPVVAGAFYCIETDDSEESLSDTIDNFSSMNCSPTNRGALRQYEAILERCCDSLLRCDLDEAQFSLLSHYMVDTLESFGKLRSNGHYHWKIRSLCLSIYHRMVILRVANSGELFNFAVQECNTLLSEHLSVYRSIAYALLSSVARVNEGMVAIVNPKNISGLKDACLLASDKCQVVVRKDQVYAENAANTVTSHIVDCANEWDDEMGAQLIGSAFTWFDDTSKRKICQGIIKSQLNVNMLFGILGTLVQPGFELGAVQVIVDVISQEHREGCIDSAADSHHIGTVTTVCRRVPSAVFLFSFFVKNEDGINALATDEEPLKVITWILSYGDESHQYAAASVLSDFLAATPILLDSLKKLGVPVLLLRILRVPSESMSNFVQDSMHVIGTLVSHFGSSELNLNGQWEDCLENILKIFGNDDYISGVATDILSDLRQRLNEDDDIAGSLGVLASALTGTECAPRDVQTEAGNSSIEPHFMVMDQLRVLLGVADNIDTENVSLDTQLATPLIEILGRYKNERTMIAMALRILLKIGDDKWAARVIEERQSLGELVDILKKKNDSSLSEMVLQILACVPWKVDYEKEVLMSYDTIASISQTIVDGYSVPGIVESGFCAVSNLLSHSSMDANEYYNKGGLNRAFKASISASSESHDVPIGMLQSYYDLVKATRERDVFREIPELVSLLNSCAHESLLVSLILRILGFLSVCDANVLKMIKCNTVSVVVGVTQQHYINDAYILQLAVMILSNFGTVRNEEEKSGIICVTSEQGGQAFLVRCIGYHRSERALMDATLQAMFNLGNLNSSSVTAFDVDVMRITLEVMIALEYDPEVLLKGLKIVTVLSSYEGCHELLNEMDGISFLVNIIARHIRVEDLVELACLSLANALMNRGAQDTIRASEHKNTCILLDCLEARKGNLQTTKYLLAVFALLARKGIALDIISRDGLHLFVRLSQRFLHDRATTEYLVEIIGQISFAERYIPDIIQTGCIKLLLHILNIYTNTQALVIGVLRSILIILKSSDGAKVILSEAGGQGCVEQAVSLHSEKSIQQAGEKILQRLRDEEAIENYRMSFIAEQERFSQASISLRGDLEKGGSQRWSLLSIADLEGSRRSLLIPV</sequence>
<dbReference type="SMART" id="SM00185">
    <property type="entry name" value="ARM"/>
    <property type="match status" value="3"/>
</dbReference>
<dbReference type="InterPro" id="IPR000225">
    <property type="entry name" value="Armadillo"/>
</dbReference>
<proteinExistence type="predicted"/>
<accession>A0A7S4NJ14</accession>
<dbReference type="SUPFAM" id="SSF48371">
    <property type="entry name" value="ARM repeat"/>
    <property type="match status" value="5"/>
</dbReference>
<reference evidence="1" key="1">
    <citation type="submission" date="2021-01" db="EMBL/GenBank/DDBJ databases">
        <authorList>
            <person name="Corre E."/>
            <person name="Pelletier E."/>
            <person name="Niang G."/>
            <person name="Scheremetjew M."/>
            <person name="Finn R."/>
            <person name="Kale V."/>
            <person name="Holt S."/>
            <person name="Cochrane G."/>
            <person name="Meng A."/>
            <person name="Brown T."/>
            <person name="Cohen L."/>
        </authorList>
    </citation>
    <scope>NUCLEOTIDE SEQUENCE</scope>
    <source>
        <strain evidence="1">Isolate 1302-5</strain>
    </source>
</reference>